<dbReference type="SUPFAM" id="SSF53720">
    <property type="entry name" value="ALDH-like"/>
    <property type="match status" value="1"/>
</dbReference>
<name>A0ABT9XD42_9BACL</name>
<evidence type="ECO:0000256" key="2">
    <source>
        <dbReference type="ARBA" id="ARBA00023027"/>
    </source>
</evidence>
<dbReference type="EC" id="1.2.1.88" evidence="4"/>
<dbReference type="InterPro" id="IPR015590">
    <property type="entry name" value="Aldehyde_DH_dom"/>
</dbReference>
<keyword evidence="2" id="KW-0520">NAD</keyword>
<comment type="caution">
    <text evidence="4">The sequence shown here is derived from an EMBL/GenBank/DDBJ whole genome shotgun (WGS) entry which is preliminary data.</text>
</comment>
<dbReference type="EMBL" id="JAUSTP010000001">
    <property type="protein sequence ID" value="MDQ0188217.1"/>
    <property type="molecule type" value="Genomic_DNA"/>
</dbReference>
<dbReference type="PANTHER" id="PTHR42862:SF1">
    <property type="entry name" value="DELTA-1-PYRROLINE-5-CARBOXYLATE DEHYDROGENASE 2, ISOFORM A-RELATED"/>
    <property type="match status" value="1"/>
</dbReference>
<reference evidence="4 5" key="1">
    <citation type="submission" date="2023-07" db="EMBL/GenBank/DDBJ databases">
        <title>Genomic Encyclopedia of Type Strains, Phase IV (KMG-IV): sequencing the most valuable type-strain genomes for metagenomic binning, comparative biology and taxonomic classification.</title>
        <authorList>
            <person name="Goeker M."/>
        </authorList>
    </citation>
    <scope>NUCLEOTIDE SEQUENCE [LARGE SCALE GENOMIC DNA]</scope>
    <source>
        <strain evidence="4 5">DSM 4006</strain>
    </source>
</reference>
<proteinExistence type="predicted"/>
<evidence type="ECO:0000256" key="1">
    <source>
        <dbReference type="ARBA" id="ARBA00023002"/>
    </source>
</evidence>
<evidence type="ECO:0000259" key="3">
    <source>
        <dbReference type="Pfam" id="PF00171"/>
    </source>
</evidence>
<dbReference type="GO" id="GO:0003842">
    <property type="term" value="F:L-glutamate gamma-semialdehyde dehydrogenase activity"/>
    <property type="evidence" value="ECO:0007669"/>
    <property type="project" value="UniProtKB-EC"/>
</dbReference>
<sequence>MLDGAAETTFVDLQDAFVRTGFERELLCVRGQLGQACPLEIGGERILTAQRLLARNPSANEEVVAEVSMGDARLLVRGLDAAKAAAANWKRQSFTDRARYLLRAAAFLRQRQTMLSAWICLGTGMTWAESTQETRRAVASLEACGQRALRLGEGVTVTYLGTDDHEQRYIPLGVGVVLADDRQSFAQTVAQAAAAMAAGNTVVLIPAVQTAVTASKWLEVMRLAGLPDGVLNLVPAASLHDAAAVAKSHAKFVLPQGSSWKDTVVVDEQAAVEEAAQQIVRAAFGWAGQAPGACARVIAHEAVYEDLTDRLVELTQQLVVGDAADARTQMGPLVGDAAREAAAVHLAACARQGRLLYGGRSVGAQGWFMEPAIVGDLDANAQPVASDVQGPVLLLTEAPDFAAAVAMANQAGNGQVASVFSDERSHLEDAMERLDALHLFVNQTCSQQMAQAWTESAWGGPDMRTLMRRRAVWERLAEKR</sequence>
<accession>A0ABT9XD42</accession>
<feature type="domain" description="Aldehyde dehydrogenase" evidence="3">
    <location>
        <begin position="261"/>
        <end position="451"/>
    </location>
</feature>
<dbReference type="Proteomes" id="UP001232973">
    <property type="component" value="Unassembled WGS sequence"/>
</dbReference>
<dbReference type="Pfam" id="PF00171">
    <property type="entry name" value="Aldedh"/>
    <property type="match status" value="2"/>
</dbReference>
<dbReference type="InterPro" id="IPR016161">
    <property type="entry name" value="Ald_DH/histidinol_DH"/>
</dbReference>
<dbReference type="InterPro" id="IPR050485">
    <property type="entry name" value="Proline_metab_enzyme"/>
</dbReference>
<dbReference type="InterPro" id="IPR016163">
    <property type="entry name" value="Ald_DH_C"/>
</dbReference>
<evidence type="ECO:0000313" key="4">
    <source>
        <dbReference type="EMBL" id="MDQ0188217.1"/>
    </source>
</evidence>
<organism evidence="4 5">
    <name type="scientific">Alicyclobacillus cycloheptanicus</name>
    <dbReference type="NCBI Taxonomy" id="1457"/>
    <lineage>
        <taxon>Bacteria</taxon>
        <taxon>Bacillati</taxon>
        <taxon>Bacillota</taxon>
        <taxon>Bacilli</taxon>
        <taxon>Bacillales</taxon>
        <taxon>Alicyclobacillaceae</taxon>
        <taxon>Alicyclobacillus</taxon>
    </lineage>
</organism>
<keyword evidence="1 4" id="KW-0560">Oxidoreductase</keyword>
<dbReference type="PANTHER" id="PTHR42862">
    <property type="entry name" value="DELTA-1-PYRROLINE-5-CARBOXYLATE DEHYDROGENASE 1, ISOFORM A-RELATED"/>
    <property type="match status" value="1"/>
</dbReference>
<dbReference type="Gene3D" id="3.40.605.10">
    <property type="entry name" value="Aldehyde Dehydrogenase, Chain A, domain 1"/>
    <property type="match status" value="1"/>
</dbReference>
<dbReference type="Gene3D" id="3.40.309.10">
    <property type="entry name" value="Aldehyde Dehydrogenase, Chain A, domain 2"/>
    <property type="match status" value="1"/>
</dbReference>
<keyword evidence="5" id="KW-1185">Reference proteome</keyword>
<dbReference type="RefSeq" id="WP_274455638.1">
    <property type="nucleotide sequence ID" value="NZ_CP067097.1"/>
</dbReference>
<feature type="domain" description="Aldehyde dehydrogenase" evidence="3">
    <location>
        <begin position="54"/>
        <end position="258"/>
    </location>
</feature>
<dbReference type="InterPro" id="IPR016162">
    <property type="entry name" value="Ald_DH_N"/>
</dbReference>
<evidence type="ECO:0000313" key="5">
    <source>
        <dbReference type="Proteomes" id="UP001232973"/>
    </source>
</evidence>
<protein>
    <submittedName>
        <fullName evidence="4">1-pyrroline-5-carboxylate dehydrogenase</fullName>
        <ecNumber evidence="4">1.2.1.88</ecNumber>
    </submittedName>
</protein>
<gene>
    <name evidence="4" type="ORF">J2S03_000021</name>
</gene>